<keyword evidence="4" id="KW-1185">Reference proteome</keyword>
<reference evidence="3 4" key="1">
    <citation type="submission" date="2023-03" db="EMBL/GenBank/DDBJ databases">
        <title>Draft genome sequence of Streptomyces sp. RB6PN23 isolated from peat swamp forest in Thailand.</title>
        <authorList>
            <person name="Klaysubun C."/>
            <person name="Duangmal K."/>
        </authorList>
    </citation>
    <scope>NUCLEOTIDE SEQUENCE [LARGE SCALE GENOMIC DNA]</scope>
    <source>
        <strain evidence="3 4">RB6PN23</strain>
    </source>
</reference>
<evidence type="ECO:0000313" key="4">
    <source>
        <dbReference type="Proteomes" id="UP001216579"/>
    </source>
</evidence>
<evidence type="ECO:0008006" key="5">
    <source>
        <dbReference type="Google" id="ProtNLM"/>
    </source>
</evidence>
<dbReference type="Gene3D" id="3.10.450.50">
    <property type="match status" value="1"/>
</dbReference>
<feature type="signal peptide" evidence="2">
    <location>
        <begin position="1"/>
        <end position="29"/>
    </location>
</feature>
<organism evidence="3 4">
    <name type="scientific">Streptomyces silvisoli</name>
    <dbReference type="NCBI Taxonomy" id="3034235"/>
    <lineage>
        <taxon>Bacteria</taxon>
        <taxon>Bacillati</taxon>
        <taxon>Actinomycetota</taxon>
        <taxon>Actinomycetes</taxon>
        <taxon>Kitasatosporales</taxon>
        <taxon>Streptomycetaceae</taxon>
        <taxon>Streptomyces</taxon>
    </lineage>
</organism>
<name>A0ABT5ZQF2_9ACTN</name>
<feature type="region of interest" description="Disordered" evidence="1">
    <location>
        <begin position="30"/>
        <end position="56"/>
    </location>
</feature>
<sequence length="169" mass="17773">MPITRAPGRAAATVAAFLLPLGLAAPAGAAPDPVGGETATVAQSPDGHTSGKPSSALDRVADFYGAYVDARNGDNDTALTGALRRHYLSQALQDRLATWEEENRADGVLRAQNAPRGWRVSYAGGGDGQSIATVRLAWGSTAHPTYTYLRVRTTLSTMRISDIDDAPDH</sequence>
<feature type="compositionally biased region" description="Polar residues" evidence="1">
    <location>
        <begin position="40"/>
        <end position="53"/>
    </location>
</feature>
<dbReference type="Proteomes" id="UP001216579">
    <property type="component" value="Unassembled WGS sequence"/>
</dbReference>
<proteinExistence type="predicted"/>
<dbReference type="EMBL" id="JARJBC010000014">
    <property type="protein sequence ID" value="MDF3291789.1"/>
    <property type="molecule type" value="Genomic_DNA"/>
</dbReference>
<comment type="caution">
    <text evidence="3">The sequence shown here is derived from an EMBL/GenBank/DDBJ whole genome shotgun (WGS) entry which is preliminary data.</text>
</comment>
<dbReference type="RefSeq" id="WP_276094947.1">
    <property type="nucleotide sequence ID" value="NZ_JARJBC010000014.1"/>
</dbReference>
<protein>
    <recommendedName>
        <fullName evidence="5">Nuclear transport factor 2 family protein</fullName>
    </recommendedName>
</protein>
<feature type="chain" id="PRO_5045604434" description="Nuclear transport factor 2 family protein" evidence="2">
    <location>
        <begin position="30"/>
        <end position="169"/>
    </location>
</feature>
<keyword evidence="2" id="KW-0732">Signal</keyword>
<evidence type="ECO:0000256" key="2">
    <source>
        <dbReference type="SAM" id="SignalP"/>
    </source>
</evidence>
<gene>
    <name evidence="3" type="ORF">P3G67_21670</name>
</gene>
<evidence type="ECO:0000313" key="3">
    <source>
        <dbReference type="EMBL" id="MDF3291789.1"/>
    </source>
</evidence>
<evidence type="ECO:0000256" key="1">
    <source>
        <dbReference type="SAM" id="MobiDB-lite"/>
    </source>
</evidence>
<accession>A0ABT5ZQF2</accession>